<dbReference type="GO" id="GO:0005634">
    <property type="term" value="C:nucleus"/>
    <property type="evidence" value="ECO:0007669"/>
    <property type="project" value="UniProtKB-SubCell"/>
</dbReference>
<sequence length="397" mass="44610">MRFKKGSKVEVLSKKEVPLGAWRCAEIISGNGHTYNVMYKRSSFMENEVFEDRVSRKAIRPCPPPVKSVENWVVGDVAEVLDVGSWKIATVLKVLDGGCYLVRLLGSCKEFTVHQSKIRMRQAWQDDRWIVFEKGSVPNLNCCKVPRVDSRINPLATNGCLALQDDNGFQDSNFVSPRSLKRASPFCSSYVEAYPSKVRAMEKESERQQVVSWSPSPLLKKVDAVAYTRENLGQKDMHTSFSNRTTGYFEMERGNINGAISCFLERSSEPSDCDSDRCSVGSCSVSSNSLNKLSSKSLAGRSQDADTLCSDAESFYGREDEEERVPLPLKEEEAEKIHRLELHAYRSTLVAMYASGPLSWEQEALMTNLRISLHISNDEHLKELRNLISSGTSLYVS</sequence>
<dbReference type="EMBL" id="VOIH02000005">
    <property type="protein sequence ID" value="KAF3447159.1"/>
    <property type="molecule type" value="Genomic_DNA"/>
</dbReference>
<dbReference type="Gene3D" id="1.10.1240.40">
    <property type="entry name" value="ENT domain"/>
    <property type="match status" value="1"/>
</dbReference>
<evidence type="ECO:0000256" key="1">
    <source>
        <dbReference type="ARBA" id="ARBA00004123"/>
    </source>
</evidence>
<dbReference type="AlphaFoldDB" id="A0A8K0H7P3"/>
<evidence type="ECO:0000259" key="3">
    <source>
        <dbReference type="PROSITE" id="PS51138"/>
    </source>
</evidence>
<dbReference type="PANTHER" id="PTHR31917:SF146">
    <property type="entry name" value="PLANT TUDOR-LIKE RNA-BINDING PROTEIN-RELATED"/>
    <property type="match status" value="1"/>
</dbReference>
<dbReference type="PANTHER" id="PTHR31917">
    <property type="entry name" value="AGENET DOMAIN-CONTAINING PROTEIN-RELATED"/>
    <property type="match status" value="1"/>
</dbReference>
<evidence type="ECO:0000313" key="5">
    <source>
        <dbReference type="Proteomes" id="UP000796880"/>
    </source>
</evidence>
<evidence type="ECO:0000256" key="2">
    <source>
        <dbReference type="ARBA" id="ARBA00023242"/>
    </source>
</evidence>
<dbReference type="SUPFAM" id="SSF158639">
    <property type="entry name" value="ENT-like"/>
    <property type="match status" value="1"/>
</dbReference>
<dbReference type="Pfam" id="PF05641">
    <property type="entry name" value="Agenet"/>
    <property type="match status" value="1"/>
</dbReference>
<proteinExistence type="predicted"/>
<keyword evidence="5" id="KW-1185">Reference proteome</keyword>
<organism evidence="4 5">
    <name type="scientific">Rhamnella rubrinervis</name>
    <dbReference type="NCBI Taxonomy" id="2594499"/>
    <lineage>
        <taxon>Eukaryota</taxon>
        <taxon>Viridiplantae</taxon>
        <taxon>Streptophyta</taxon>
        <taxon>Embryophyta</taxon>
        <taxon>Tracheophyta</taxon>
        <taxon>Spermatophyta</taxon>
        <taxon>Magnoliopsida</taxon>
        <taxon>eudicotyledons</taxon>
        <taxon>Gunneridae</taxon>
        <taxon>Pentapetalae</taxon>
        <taxon>rosids</taxon>
        <taxon>fabids</taxon>
        <taxon>Rosales</taxon>
        <taxon>Rhamnaceae</taxon>
        <taxon>rhamnoid group</taxon>
        <taxon>Rhamneae</taxon>
        <taxon>Rhamnella</taxon>
    </lineage>
</organism>
<comment type="caution">
    <text evidence="4">The sequence shown here is derived from an EMBL/GenBank/DDBJ whole genome shotgun (WGS) entry which is preliminary data.</text>
</comment>
<name>A0A8K0H7P3_9ROSA</name>
<dbReference type="PROSITE" id="PS51138">
    <property type="entry name" value="ENT"/>
    <property type="match status" value="1"/>
</dbReference>
<dbReference type="InterPro" id="IPR005491">
    <property type="entry name" value="ENT_dom"/>
</dbReference>
<dbReference type="OrthoDB" id="663550at2759"/>
<evidence type="ECO:0000313" key="4">
    <source>
        <dbReference type="EMBL" id="KAF3447159.1"/>
    </source>
</evidence>
<dbReference type="SMART" id="SM01191">
    <property type="entry name" value="ENT"/>
    <property type="match status" value="1"/>
</dbReference>
<dbReference type="Proteomes" id="UP000796880">
    <property type="component" value="Unassembled WGS sequence"/>
</dbReference>
<accession>A0A8K0H7P3</accession>
<dbReference type="Pfam" id="PF03735">
    <property type="entry name" value="ENT"/>
    <property type="match status" value="1"/>
</dbReference>
<dbReference type="InterPro" id="IPR014002">
    <property type="entry name" value="Agenet_dom_plant"/>
</dbReference>
<feature type="domain" description="ENT" evidence="3">
    <location>
        <begin position="333"/>
        <end position="397"/>
    </location>
</feature>
<protein>
    <recommendedName>
        <fullName evidence="3">ENT domain-containing protein</fullName>
    </recommendedName>
</protein>
<keyword evidence="2" id="KW-0539">Nucleus</keyword>
<reference evidence="4" key="1">
    <citation type="submission" date="2020-03" db="EMBL/GenBank/DDBJ databases">
        <title>A high-quality chromosome-level genome assembly of a woody plant with both climbing and erect habits, Rhamnella rubrinervis.</title>
        <authorList>
            <person name="Lu Z."/>
            <person name="Yang Y."/>
            <person name="Zhu X."/>
            <person name="Sun Y."/>
        </authorList>
    </citation>
    <scope>NUCLEOTIDE SEQUENCE</scope>
    <source>
        <strain evidence="4">BYM</strain>
        <tissue evidence="4">Leaf</tissue>
    </source>
</reference>
<dbReference type="InterPro" id="IPR008395">
    <property type="entry name" value="Agenet-like_dom"/>
</dbReference>
<comment type="subcellular location">
    <subcellularLocation>
        <location evidence="1">Nucleus</location>
    </subcellularLocation>
</comment>
<dbReference type="SMART" id="SM00743">
    <property type="entry name" value="Agenet"/>
    <property type="match status" value="2"/>
</dbReference>
<dbReference type="InterPro" id="IPR036142">
    <property type="entry name" value="ENT_dom-like_sf"/>
</dbReference>
<gene>
    <name evidence="4" type="ORF">FNV43_RR12339</name>
</gene>